<organism evidence="2 3">
    <name type="scientific">Candidatus Yanofskybacteria bacterium CG10_big_fil_rev_8_21_14_0_10_36_16</name>
    <dbReference type="NCBI Taxonomy" id="1975096"/>
    <lineage>
        <taxon>Bacteria</taxon>
        <taxon>Candidatus Yanofskyibacteriota</taxon>
    </lineage>
</organism>
<reference evidence="2 3" key="1">
    <citation type="submission" date="2017-09" db="EMBL/GenBank/DDBJ databases">
        <title>Depth-based differentiation of microbial function through sediment-hosted aquifers and enrichment of novel symbionts in the deep terrestrial subsurface.</title>
        <authorList>
            <person name="Probst A.J."/>
            <person name="Ladd B."/>
            <person name="Jarett J.K."/>
            <person name="Geller-Mcgrath D.E."/>
            <person name="Sieber C.M."/>
            <person name="Emerson J.B."/>
            <person name="Anantharaman K."/>
            <person name="Thomas B.C."/>
            <person name="Malmstrom R."/>
            <person name="Stieglmeier M."/>
            <person name="Klingl A."/>
            <person name="Woyke T."/>
            <person name="Ryan C.M."/>
            <person name="Banfield J.F."/>
        </authorList>
    </citation>
    <scope>NUCLEOTIDE SEQUENCE [LARGE SCALE GENOMIC DNA]</scope>
    <source>
        <strain evidence="2">CG10_big_fil_rev_8_21_14_0_10_36_16</strain>
    </source>
</reference>
<feature type="compositionally biased region" description="Basic and acidic residues" evidence="1">
    <location>
        <begin position="1"/>
        <end position="19"/>
    </location>
</feature>
<accession>A0A2J0Q8I4</accession>
<dbReference type="AlphaFoldDB" id="A0A2J0Q8I4"/>
<sequence>METCNRCDKEYPKDSEKWHQSTGGIQTGGGDTDEKGDYTVKPAKMCHECFEKLPEDQKHSWPEIN</sequence>
<proteinExistence type="predicted"/>
<dbReference type="EMBL" id="PCXQ01000001">
    <property type="protein sequence ID" value="PJE51561.1"/>
    <property type="molecule type" value="Genomic_DNA"/>
</dbReference>
<dbReference type="Proteomes" id="UP000228496">
    <property type="component" value="Unassembled WGS sequence"/>
</dbReference>
<evidence type="ECO:0000313" key="2">
    <source>
        <dbReference type="EMBL" id="PJE51561.1"/>
    </source>
</evidence>
<protein>
    <submittedName>
        <fullName evidence="2">Uncharacterized protein</fullName>
    </submittedName>
</protein>
<name>A0A2J0Q8I4_9BACT</name>
<feature type="region of interest" description="Disordered" evidence="1">
    <location>
        <begin position="1"/>
        <end position="36"/>
    </location>
</feature>
<gene>
    <name evidence="2" type="ORF">COV29_00170</name>
</gene>
<evidence type="ECO:0000313" key="3">
    <source>
        <dbReference type="Proteomes" id="UP000228496"/>
    </source>
</evidence>
<comment type="caution">
    <text evidence="2">The sequence shown here is derived from an EMBL/GenBank/DDBJ whole genome shotgun (WGS) entry which is preliminary data.</text>
</comment>
<evidence type="ECO:0000256" key="1">
    <source>
        <dbReference type="SAM" id="MobiDB-lite"/>
    </source>
</evidence>